<comment type="caution">
    <text evidence="1">The sequence shown here is derived from an EMBL/GenBank/DDBJ whole genome shotgun (WGS) entry which is preliminary data.</text>
</comment>
<dbReference type="EMBL" id="AGNL01006417">
    <property type="protein sequence ID" value="EJK72054.1"/>
    <property type="molecule type" value="Genomic_DNA"/>
</dbReference>
<organism evidence="1 2">
    <name type="scientific">Thalassiosira oceanica</name>
    <name type="common">Marine diatom</name>
    <dbReference type="NCBI Taxonomy" id="159749"/>
    <lineage>
        <taxon>Eukaryota</taxon>
        <taxon>Sar</taxon>
        <taxon>Stramenopiles</taxon>
        <taxon>Ochrophyta</taxon>
        <taxon>Bacillariophyta</taxon>
        <taxon>Coscinodiscophyceae</taxon>
        <taxon>Thalassiosirophycidae</taxon>
        <taxon>Thalassiosirales</taxon>
        <taxon>Thalassiosiraceae</taxon>
        <taxon>Thalassiosira</taxon>
    </lineage>
</organism>
<evidence type="ECO:0000313" key="1">
    <source>
        <dbReference type="EMBL" id="EJK72054.1"/>
    </source>
</evidence>
<dbReference type="Proteomes" id="UP000266841">
    <property type="component" value="Unassembled WGS sequence"/>
</dbReference>
<sequence>MIVKGSNLIIEKLPKIRTRE</sequence>
<name>K0T4H2_THAOC</name>
<reference evidence="1 2" key="1">
    <citation type="journal article" date="2012" name="Genome Biol.">
        <title>Genome and low-iron response of an oceanic diatom adapted to chronic iron limitation.</title>
        <authorList>
            <person name="Lommer M."/>
            <person name="Specht M."/>
            <person name="Roy A.S."/>
            <person name="Kraemer L."/>
            <person name="Andreson R."/>
            <person name="Gutowska M.A."/>
            <person name="Wolf J."/>
            <person name="Bergner S.V."/>
            <person name="Schilhabel M.B."/>
            <person name="Klostermeier U.C."/>
            <person name="Beiko R.G."/>
            <person name="Rosenstiel P."/>
            <person name="Hippler M."/>
            <person name="Laroche J."/>
        </authorList>
    </citation>
    <scope>NUCLEOTIDE SEQUENCE [LARGE SCALE GENOMIC DNA]</scope>
    <source>
        <strain evidence="1 2">CCMP1005</strain>
    </source>
</reference>
<keyword evidence="2" id="KW-1185">Reference proteome</keyword>
<dbReference type="AlphaFoldDB" id="K0T4H2"/>
<evidence type="ECO:0000313" key="2">
    <source>
        <dbReference type="Proteomes" id="UP000266841"/>
    </source>
</evidence>
<gene>
    <name evidence="1" type="ORF">THAOC_06451</name>
</gene>
<protein>
    <submittedName>
        <fullName evidence="1">Uncharacterized protein</fullName>
    </submittedName>
</protein>
<proteinExistence type="predicted"/>
<feature type="non-terminal residue" evidence="1">
    <location>
        <position position="20"/>
    </location>
</feature>
<accession>K0T4H2</accession>